<accession>A0A921IJM1</accession>
<dbReference type="Proteomes" id="UP000782880">
    <property type="component" value="Unassembled WGS sequence"/>
</dbReference>
<evidence type="ECO:0000313" key="3">
    <source>
        <dbReference type="Proteomes" id="UP000782880"/>
    </source>
</evidence>
<feature type="transmembrane region" description="Helical" evidence="1">
    <location>
        <begin position="35"/>
        <end position="56"/>
    </location>
</feature>
<reference evidence="2" key="2">
    <citation type="submission" date="2021-09" db="EMBL/GenBank/DDBJ databases">
        <authorList>
            <person name="Gilroy R."/>
        </authorList>
    </citation>
    <scope>NUCLEOTIDE SEQUENCE</scope>
    <source>
        <strain evidence="2">ChiBcec21-2208</strain>
    </source>
</reference>
<dbReference type="AlphaFoldDB" id="A0A921IJM1"/>
<gene>
    <name evidence="2" type="ORF">K8V20_04405</name>
</gene>
<feature type="transmembrane region" description="Helical" evidence="1">
    <location>
        <begin position="197"/>
        <end position="222"/>
    </location>
</feature>
<sequence length="227" mass="25120">MRTVQTPTRVHVFTRKTRTTRTSALQKGRIPRTTYHFAAVSGMFFLCALFFILGYLPGILVGQGGKSELGQQLAVYYTDSAKDISWGTTFYSQMLSAFLQHFSVLLCGFSPFGMVLLFLLFLAKGSFLGFCAANVLAVGGVKSLVVYWLLWCLPSLVILFLSLWLAGYAIPVSRGLFQSAFQGGAPRGQLNAAVRRLAVRFLTAMFFSCLFSGIFSGVFILVNRLLW</sequence>
<protein>
    <submittedName>
        <fullName evidence="2">Uncharacterized protein</fullName>
    </submittedName>
</protein>
<feature type="transmembrane region" description="Helical" evidence="1">
    <location>
        <begin position="127"/>
        <end position="150"/>
    </location>
</feature>
<organism evidence="2 3">
    <name type="scientific">Subdoligranulum variabile</name>
    <dbReference type="NCBI Taxonomy" id="214851"/>
    <lineage>
        <taxon>Bacteria</taxon>
        <taxon>Bacillati</taxon>
        <taxon>Bacillota</taxon>
        <taxon>Clostridia</taxon>
        <taxon>Eubacteriales</taxon>
        <taxon>Oscillospiraceae</taxon>
        <taxon>Subdoligranulum</taxon>
    </lineage>
</organism>
<dbReference type="EMBL" id="DYVE01000113">
    <property type="protein sequence ID" value="HJG27873.1"/>
    <property type="molecule type" value="Genomic_DNA"/>
</dbReference>
<name>A0A921IJM1_9FIRM</name>
<proteinExistence type="predicted"/>
<feature type="transmembrane region" description="Helical" evidence="1">
    <location>
        <begin position="98"/>
        <end position="120"/>
    </location>
</feature>
<keyword evidence="1" id="KW-1133">Transmembrane helix</keyword>
<keyword evidence="1" id="KW-0472">Membrane</keyword>
<reference evidence="2" key="1">
    <citation type="journal article" date="2021" name="PeerJ">
        <title>Extensive microbial diversity within the chicken gut microbiome revealed by metagenomics and culture.</title>
        <authorList>
            <person name="Gilroy R."/>
            <person name="Ravi A."/>
            <person name="Getino M."/>
            <person name="Pursley I."/>
            <person name="Horton D.L."/>
            <person name="Alikhan N.F."/>
            <person name="Baker D."/>
            <person name="Gharbi K."/>
            <person name="Hall N."/>
            <person name="Watson M."/>
            <person name="Adriaenssens E.M."/>
            <person name="Foster-Nyarko E."/>
            <person name="Jarju S."/>
            <person name="Secka A."/>
            <person name="Antonio M."/>
            <person name="Oren A."/>
            <person name="Chaudhuri R.R."/>
            <person name="La Ragione R."/>
            <person name="Hildebrand F."/>
            <person name="Pallen M.J."/>
        </authorList>
    </citation>
    <scope>NUCLEOTIDE SEQUENCE</scope>
    <source>
        <strain evidence="2">ChiBcec21-2208</strain>
    </source>
</reference>
<comment type="caution">
    <text evidence="2">The sequence shown here is derived from an EMBL/GenBank/DDBJ whole genome shotgun (WGS) entry which is preliminary data.</text>
</comment>
<evidence type="ECO:0000256" key="1">
    <source>
        <dbReference type="SAM" id="Phobius"/>
    </source>
</evidence>
<feature type="transmembrane region" description="Helical" evidence="1">
    <location>
        <begin position="156"/>
        <end position="177"/>
    </location>
</feature>
<evidence type="ECO:0000313" key="2">
    <source>
        <dbReference type="EMBL" id="HJG27873.1"/>
    </source>
</evidence>
<keyword evidence="1" id="KW-0812">Transmembrane</keyword>